<evidence type="ECO:0000313" key="1">
    <source>
        <dbReference type="EMBL" id="KAK6183645.1"/>
    </source>
</evidence>
<dbReference type="EMBL" id="JAZGQO010000007">
    <property type="protein sequence ID" value="KAK6183645.1"/>
    <property type="molecule type" value="Genomic_DNA"/>
</dbReference>
<accession>A0AAN8Q5X6</accession>
<gene>
    <name evidence="1" type="ORF">SNE40_011081</name>
</gene>
<evidence type="ECO:0000313" key="2">
    <source>
        <dbReference type="Proteomes" id="UP001347796"/>
    </source>
</evidence>
<comment type="caution">
    <text evidence="1">The sequence shown here is derived from an EMBL/GenBank/DDBJ whole genome shotgun (WGS) entry which is preliminary data.</text>
</comment>
<name>A0AAN8Q5X6_PATCE</name>
<proteinExistence type="predicted"/>
<organism evidence="1 2">
    <name type="scientific">Patella caerulea</name>
    <name type="common">Rayed Mediterranean limpet</name>
    <dbReference type="NCBI Taxonomy" id="87958"/>
    <lineage>
        <taxon>Eukaryota</taxon>
        <taxon>Metazoa</taxon>
        <taxon>Spiralia</taxon>
        <taxon>Lophotrochozoa</taxon>
        <taxon>Mollusca</taxon>
        <taxon>Gastropoda</taxon>
        <taxon>Patellogastropoda</taxon>
        <taxon>Patelloidea</taxon>
        <taxon>Patellidae</taxon>
        <taxon>Patella</taxon>
    </lineage>
</organism>
<keyword evidence="2" id="KW-1185">Reference proteome</keyword>
<dbReference type="AlphaFoldDB" id="A0AAN8Q5X6"/>
<protein>
    <submittedName>
        <fullName evidence="1">Uncharacterized protein</fullName>
    </submittedName>
</protein>
<dbReference type="Proteomes" id="UP001347796">
    <property type="component" value="Unassembled WGS sequence"/>
</dbReference>
<sequence length="108" mass="12145">MGKNIKTTKLISSSFFQTRLLLLTTILAVLVIVENEARSHYQLACDPRSAHMSCLMGCLTCFDSYGGELYDTAACCRDCQDYNANLIDYGPADCSHKYIRSSWLKRFG</sequence>
<reference evidence="1 2" key="1">
    <citation type="submission" date="2024-01" db="EMBL/GenBank/DDBJ databases">
        <title>The genome of the rayed Mediterranean limpet Patella caerulea (Linnaeus, 1758).</title>
        <authorList>
            <person name="Anh-Thu Weber A."/>
            <person name="Halstead-Nussloch G."/>
        </authorList>
    </citation>
    <scope>NUCLEOTIDE SEQUENCE [LARGE SCALE GENOMIC DNA]</scope>
    <source>
        <strain evidence="1">AATW-2023a</strain>
        <tissue evidence="1">Whole specimen</tissue>
    </source>
</reference>